<dbReference type="GeneID" id="115752743"/>
<dbReference type="InterPro" id="IPR002885">
    <property type="entry name" value="PPR_rpt"/>
</dbReference>
<evidence type="ECO:0000256" key="1">
    <source>
        <dbReference type="ARBA" id="ARBA00007626"/>
    </source>
</evidence>
<organism evidence="5 7">
    <name type="scientific">Rhodamnia argentea</name>
    <dbReference type="NCBI Taxonomy" id="178133"/>
    <lineage>
        <taxon>Eukaryota</taxon>
        <taxon>Viridiplantae</taxon>
        <taxon>Streptophyta</taxon>
        <taxon>Embryophyta</taxon>
        <taxon>Tracheophyta</taxon>
        <taxon>Spermatophyta</taxon>
        <taxon>Magnoliopsida</taxon>
        <taxon>eudicotyledons</taxon>
        <taxon>Gunneridae</taxon>
        <taxon>Pentapetalae</taxon>
        <taxon>rosids</taxon>
        <taxon>malvids</taxon>
        <taxon>Myrtales</taxon>
        <taxon>Myrtaceae</taxon>
        <taxon>Myrtoideae</taxon>
        <taxon>Myrteae</taxon>
        <taxon>Australasian group</taxon>
        <taxon>Rhodamnia</taxon>
    </lineage>
</organism>
<dbReference type="Gene3D" id="1.25.40.10">
    <property type="entry name" value="Tetratricopeptide repeat domain"/>
    <property type="match status" value="5"/>
</dbReference>
<accession>A0A8B8QIC5</accession>
<protein>
    <submittedName>
        <fullName evidence="6 7">Pentatricopeptide repeat-containing protein At1g16830</fullName>
    </submittedName>
</protein>
<evidence type="ECO:0000313" key="8">
    <source>
        <dbReference type="RefSeq" id="XP_048130905.1"/>
    </source>
</evidence>
<dbReference type="PROSITE" id="PS51375">
    <property type="entry name" value="PPR"/>
    <property type="match status" value="8"/>
</dbReference>
<dbReference type="Proteomes" id="UP000827889">
    <property type="component" value="Chromosome 2"/>
</dbReference>
<evidence type="ECO:0000256" key="3">
    <source>
        <dbReference type="PROSITE-ProRule" id="PRU00708"/>
    </source>
</evidence>
<dbReference type="PANTHER" id="PTHR47932:SF44">
    <property type="entry name" value="MIOREX COMPLEX COMPONENT 1"/>
    <property type="match status" value="1"/>
</dbReference>
<feature type="repeat" description="PPR" evidence="3">
    <location>
        <begin position="271"/>
        <end position="305"/>
    </location>
</feature>
<proteinExistence type="inferred from homology"/>
<feature type="compositionally biased region" description="Low complexity" evidence="4">
    <location>
        <begin position="649"/>
        <end position="659"/>
    </location>
</feature>
<evidence type="ECO:0000256" key="4">
    <source>
        <dbReference type="SAM" id="MobiDB-lite"/>
    </source>
</evidence>
<feature type="repeat" description="PPR" evidence="3">
    <location>
        <begin position="135"/>
        <end position="169"/>
    </location>
</feature>
<feature type="repeat" description="PPR" evidence="3">
    <location>
        <begin position="408"/>
        <end position="442"/>
    </location>
</feature>
<name>A0A8B8QIC5_9MYRT</name>
<evidence type="ECO:0000313" key="5">
    <source>
        <dbReference type="Proteomes" id="UP000827889"/>
    </source>
</evidence>
<dbReference type="RefSeq" id="XP_048130905.1">
    <property type="nucleotide sequence ID" value="XM_048274948.1"/>
</dbReference>
<evidence type="ECO:0000313" key="9">
    <source>
        <dbReference type="RefSeq" id="XP_048130906.1"/>
    </source>
</evidence>
<sequence length="669" mass="74855">MLWRCQWTSRRCARMHTLRRLRFLSHVDLPLSSPAQSSICRAHASSSRENLRQIRQFADKKKLALTPDVVCSTLSSCPSDLIALRFFLWCAKLPDYFHDRRSFDHMVNVVVRLGNRYGTVSCIVGELENIGCAKKAQTFLLLLRIYWHGGLYELVLETFEQMARFGFTPNTFARNIWMDVLFKMGRVDVALEVLKQTQVPNFLSYNIALCNLCKVDEPSKIRDVIRSMLKNGFYPNIATLEMVLNAFVKKCRLVEATQVLTLMITMGGAVSVNAWSMLINGFCRLQRFDMAVYLLGKMGDSGCTPNVVTYTSLIKGFMESQMVNCALKILSIMESKGNAPDLVLCNVLIDCFCKNGRCDDALGIFISLSERNLVPDCYTICSLLTTLCRLRRFSLVPKSVIELDTEADLVLYNSRLSYFCKAGLPSRAVDLYDDLIDSGFTPDKYSFVGLLSGLCGARRIGEAINVYKGIVRSGSDLDGHVHTTIINGLIKVGRCHQAIRFFRKAIEEKYEVDVVSYTVAIRGLFRGGRGHDVIALYDEMKGVGISPDTQVYNMMISGFCKDKDAKMVTHILREMVDGRIVLSSNNFNRICSFLSRSHGTHLAFGLLIEMRDLGLFPAEENALCSHGLAPDARIGGDIHYLIPSSLSESNLSSDASCSEDMSDRAVSVG</sequence>
<dbReference type="RefSeq" id="XP_030546933.2">
    <property type="nucleotide sequence ID" value="XM_030691073.2"/>
</dbReference>
<feature type="repeat" description="PPR" evidence="3">
    <location>
        <begin position="306"/>
        <end position="340"/>
    </location>
</feature>
<feature type="repeat" description="PPR" evidence="3">
    <location>
        <begin position="513"/>
        <end position="547"/>
    </location>
</feature>
<keyword evidence="2" id="KW-0677">Repeat</keyword>
<evidence type="ECO:0000313" key="10">
    <source>
        <dbReference type="RefSeq" id="XP_048130907.1"/>
    </source>
</evidence>
<feature type="repeat" description="PPR" evidence="3">
    <location>
        <begin position="201"/>
        <end position="235"/>
    </location>
</feature>
<feature type="repeat" description="PPR" evidence="3">
    <location>
        <begin position="548"/>
        <end position="582"/>
    </location>
</feature>
<dbReference type="Pfam" id="PF13041">
    <property type="entry name" value="PPR_2"/>
    <property type="match status" value="4"/>
</dbReference>
<dbReference type="RefSeq" id="XP_030546934.2">
    <property type="nucleotide sequence ID" value="XM_030691074.2"/>
</dbReference>
<keyword evidence="5" id="KW-1185">Reference proteome</keyword>
<feature type="repeat" description="PPR" evidence="3">
    <location>
        <begin position="341"/>
        <end position="375"/>
    </location>
</feature>
<gene>
    <name evidence="6 7 8 9 10" type="primary">LOC115752743</name>
</gene>
<evidence type="ECO:0000313" key="7">
    <source>
        <dbReference type="RefSeq" id="XP_030546934.2"/>
    </source>
</evidence>
<dbReference type="PANTHER" id="PTHR47932">
    <property type="entry name" value="ATPASE EXPRESSION PROTEIN 3"/>
    <property type="match status" value="1"/>
</dbReference>
<dbReference type="NCBIfam" id="TIGR00756">
    <property type="entry name" value="PPR"/>
    <property type="match status" value="8"/>
</dbReference>
<dbReference type="InterPro" id="IPR011990">
    <property type="entry name" value="TPR-like_helical_dom_sf"/>
</dbReference>
<reference evidence="5 6" key="1">
    <citation type="submission" date="2025-05" db="UniProtKB">
        <authorList>
            <consortium name="RefSeq"/>
        </authorList>
    </citation>
    <scope>NUCLEOTIDE SEQUENCE [LARGE SCALE GENOMIC DNA]</scope>
    <source>
        <tissue evidence="6 7">Leaf</tissue>
    </source>
</reference>
<evidence type="ECO:0000256" key="2">
    <source>
        <dbReference type="ARBA" id="ARBA00022737"/>
    </source>
</evidence>
<dbReference type="RefSeq" id="XP_048130907.1">
    <property type="nucleotide sequence ID" value="XM_048274950.1"/>
</dbReference>
<feature type="region of interest" description="Disordered" evidence="4">
    <location>
        <begin position="649"/>
        <end position="669"/>
    </location>
</feature>
<evidence type="ECO:0000313" key="6">
    <source>
        <dbReference type="RefSeq" id="XP_030546933.2"/>
    </source>
</evidence>
<dbReference type="RefSeq" id="XP_048130906.1">
    <property type="nucleotide sequence ID" value="XM_048274949.1"/>
</dbReference>
<dbReference type="Pfam" id="PF01535">
    <property type="entry name" value="PPR"/>
    <property type="match status" value="3"/>
</dbReference>
<comment type="similarity">
    <text evidence="1">Belongs to the PPR family. P subfamily.</text>
</comment>